<keyword evidence="3" id="KW-1185">Reference proteome</keyword>
<name>A0ABQ8GLU4_9PEZI</name>
<evidence type="ECO:0000256" key="1">
    <source>
        <dbReference type="SAM" id="MobiDB-lite"/>
    </source>
</evidence>
<accession>A0ABQ8GLU4</accession>
<dbReference type="EMBL" id="JAGTJR010000005">
    <property type="protein sequence ID" value="KAH7060380.1"/>
    <property type="molecule type" value="Genomic_DNA"/>
</dbReference>
<reference evidence="2 3" key="1">
    <citation type="journal article" date="2021" name="Nat. Commun.">
        <title>Genetic determinants of endophytism in the Arabidopsis root mycobiome.</title>
        <authorList>
            <person name="Mesny F."/>
            <person name="Miyauchi S."/>
            <person name="Thiergart T."/>
            <person name="Pickel B."/>
            <person name="Atanasova L."/>
            <person name="Karlsson M."/>
            <person name="Huettel B."/>
            <person name="Barry K.W."/>
            <person name="Haridas S."/>
            <person name="Chen C."/>
            <person name="Bauer D."/>
            <person name="Andreopoulos W."/>
            <person name="Pangilinan J."/>
            <person name="LaButti K."/>
            <person name="Riley R."/>
            <person name="Lipzen A."/>
            <person name="Clum A."/>
            <person name="Drula E."/>
            <person name="Henrissat B."/>
            <person name="Kohler A."/>
            <person name="Grigoriev I.V."/>
            <person name="Martin F.M."/>
            <person name="Hacquard S."/>
        </authorList>
    </citation>
    <scope>NUCLEOTIDE SEQUENCE [LARGE SCALE GENOMIC DNA]</scope>
    <source>
        <strain evidence="2 3">MPI-SDFR-AT-0080</strain>
    </source>
</reference>
<evidence type="ECO:0000313" key="3">
    <source>
        <dbReference type="Proteomes" id="UP000774617"/>
    </source>
</evidence>
<proteinExistence type="predicted"/>
<protein>
    <submittedName>
        <fullName evidence="2">Uncharacterized protein</fullName>
    </submittedName>
</protein>
<organism evidence="2 3">
    <name type="scientific">Macrophomina phaseolina</name>
    <dbReference type="NCBI Taxonomy" id="35725"/>
    <lineage>
        <taxon>Eukaryota</taxon>
        <taxon>Fungi</taxon>
        <taxon>Dikarya</taxon>
        <taxon>Ascomycota</taxon>
        <taxon>Pezizomycotina</taxon>
        <taxon>Dothideomycetes</taxon>
        <taxon>Dothideomycetes incertae sedis</taxon>
        <taxon>Botryosphaeriales</taxon>
        <taxon>Botryosphaeriaceae</taxon>
        <taxon>Macrophomina</taxon>
    </lineage>
</organism>
<gene>
    <name evidence="2" type="ORF">B0J12DRAFT_648627</name>
</gene>
<sequence length="178" mass="19409">MELGYKYYMGVSCIFCSKVLKPLETLFNEPTYRTVELFVGLSCASLPHFKPFLRRHLPKLLEISGHGSGNLSARRTKTSSRAAPGTLPLNDEDEVSLCRGGNELNGDIPLARFNSATKPSKTDCVSVTKDGQPVTVSILAGKSISQGDDDSQRAILEAEPPEATSDINVEEYSHQNGY</sequence>
<dbReference type="Proteomes" id="UP000774617">
    <property type="component" value="Unassembled WGS sequence"/>
</dbReference>
<evidence type="ECO:0000313" key="2">
    <source>
        <dbReference type="EMBL" id="KAH7060380.1"/>
    </source>
</evidence>
<comment type="caution">
    <text evidence="2">The sequence shown here is derived from an EMBL/GenBank/DDBJ whole genome shotgun (WGS) entry which is preliminary data.</text>
</comment>
<feature type="region of interest" description="Disordered" evidence="1">
    <location>
        <begin position="158"/>
        <end position="178"/>
    </location>
</feature>